<reference evidence="2 3" key="1">
    <citation type="submission" date="2019-06" db="EMBL/GenBank/DDBJ databases">
        <title>Sequencing the genomes of 1000 actinobacteria strains.</title>
        <authorList>
            <person name="Klenk H.-P."/>
        </authorList>
    </citation>
    <scope>NUCLEOTIDE SEQUENCE [LARGE SCALE GENOMIC DNA]</scope>
    <source>
        <strain evidence="2 3">DSM 103495</strain>
    </source>
</reference>
<proteinExistence type="predicted"/>
<dbReference type="Proteomes" id="UP000316331">
    <property type="component" value="Unassembled WGS sequence"/>
</dbReference>
<name>A0A543FG22_9NOCA</name>
<keyword evidence="3" id="KW-1185">Reference proteome</keyword>
<comment type="caution">
    <text evidence="2">The sequence shown here is derived from an EMBL/GenBank/DDBJ whole genome shotgun (WGS) entry which is preliminary data.</text>
</comment>
<dbReference type="AlphaFoldDB" id="A0A543FG22"/>
<keyword evidence="1" id="KW-0732">Signal</keyword>
<dbReference type="OrthoDB" id="4556875at2"/>
<evidence type="ECO:0008006" key="4">
    <source>
        <dbReference type="Google" id="ProtNLM"/>
    </source>
</evidence>
<sequence length="171" mass="18700">MRRHLGAFAVVTAAAIGILGSSGTAVAYPNIYEGLEIGDCAAYDRTNQVGGPADCDSVQANYRLVEKYQLAPETAGMECGDPMAAVSYHHRTDDGTRLALYCFANNFRVGDCWNFTDVRERRRVDCDAREPETSRLTAVYEGVSNAALCHDQNTDAVVWEKPRLTVCITPS</sequence>
<organism evidence="2 3">
    <name type="scientific">Nocardia bhagyanarayanae</name>
    <dbReference type="NCBI Taxonomy" id="1215925"/>
    <lineage>
        <taxon>Bacteria</taxon>
        <taxon>Bacillati</taxon>
        <taxon>Actinomycetota</taxon>
        <taxon>Actinomycetes</taxon>
        <taxon>Mycobacteriales</taxon>
        <taxon>Nocardiaceae</taxon>
        <taxon>Nocardia</taxon>
    </lineage>
</organism>
<feature type="signal peptide" evidence="1">
    <location>
        <begin position="1"/>
        <end position="27"/>
    </location>
</feature>
<accession>A0A543FG22</accession>
<dbReference type="EMBL" id="VFPG01000001">
    <property type="protein sequence ID" value="TQM32809.1"/>
    <property type="molecule type" value="Genomic_DNA"/>
</dbReference>
<evidence type="ECO:0000256" key="1">
    <source>
        <dbReference type="SAM" id="SignalP"/>
    </source>
</evidence>
<evidence type="ECO:0000313" key="3">
    <source>
        <dbReference type="Proteomes" id="UP000316331"/>
    </source>
</evidence>
<dbReference type="RefSeq" id="WP_141810662.1">
    <property type="nucleotide sequence ID" value="NZ_VFPG01000001.1"/>
</dbReference>
<protein>
    <recommendedName>
        <fullName evidence="4">Secreted protein</fullName>
    </recommendedName>
</protein>
<gene>
    <name evidence="2" type="ORF">FB390_4509</name>
</gene>
<feature type="chain" id="PRO_5021945747" description="Secreted protein" evidence="1">
    <location>
        <begin position="28"/>
        <end position="171"/>
    </location>
</feature>
<evidence type="ECO:0000313" key="2">
    <source>
        <dbReference type="EMBL" id="TQM32809.1"/>
    </source>
</evidence>